<proteinExistence type="predicted"/>
<organism evidence="1">
    <name type="scientific">Caudovirales sp. ctu3532</name>
    <dbReference type="NCBI Taxonomy" id="2827639"/>
    <lineage>
        <taxon>Viruses</taxon>
        <taxon>Duplodnaviria</taxon>
        <taxon>Heunggongvirae</taxon>
        <taxon>Uroviricota</taxon>
        <taxon>Caudoviricetes</taxon>
    </lineage>
</organism>
<accession>A0A8S5TI69</accession>
<evidence type="ECO:0000313" key="1">
    <source>
        <dbReference type="EMBL" id="DAF62973.1"/>
    </source>
</evidence>
<protein>
    <submittedName>
        <fullName evidence="1">Uncharacterized protein</fullName>
    </submittedName>
</protein>
<dbReference type="EMBL" id="BK032830">
    <property type="protein sequence ID" value="DAF62973.1"/>
    <property type="molecule type" value="Genomic_DNA"/>
</dbReference>
<name>A0A8S5TI69_9CAUD</name>
<reference evidence="1" key="1">
    <citation type="journal article" date="2021" name="Proc. Natl. Acad. Sci. U.S.A.">
        <title>A Catalog of Tens of Thousands of Viruses from Human Metagenomes Reveals Hidden Associations with Chronic Diseases.</title>
        <authorList>
            <person name="Tisza M.J."/>
            <person name="Buck C.B."/>
        </authorList>
    </citation>
    <scope>NUCLEOTIDE SEQUENCE</scope>
    <source>
        <strain evidence="1">Ctu3532</strain>
    </source>
</reference>
<sequence>MSKKPGKTHEDPCAQCVWRAWAGTGKKVLCALPVCRREEYEQMLEMSSGKHKPARKRSHE</sequence>